<dbReference type="CDD" id="cd03784">
    <property type="entry name" value="GT1_Gtf-like"/>
    <property type="match status" value="1"/>
</dbReference>
<dbReference type="EMBL" id="JAHRHJ020000001">
    <property type="protein sequence ID" value="KAH9330322.1"/>
    <property type="molecule type" value="Genomic_DNA"/>
</dbReference>
<dbReference type="InterPro" id="IPR002213">
    <property type="entry name" value="UDP_glucos_trans"/>
</dbReference>
<dbReference type="InterPro" id="IPR035595">
    <property type="entry name" value="UDP_glycos_trans_CS"/>
</dbReference>
<accession>A0AA38LR43</accession>
<organism evidence="6 7">
    <name type="scientific">Taxus chinensis</name>
    <name type="common">Chinese yew</name>
    <name type="synonym">Taxus wallichiana var. chinensis</name>
    <dbReference type="NCBI Taxonomy" id="29808"/>
    <lineage>
        <taxon>Eukaryota</taxon>
        <taxon>Viridiplantae</taxon>
        <taxon>Streptophyta</taxon>
        <taxon>Embryophyta</taxon>
        <taxon>Tracheophyta</taxon>
        <taxon>Spermatophyta</taxon>
        <taxon>Pinopsida</taxon>
        <taxon>Pinidae</taxon>
        <taxon>Conifers II</taxon>
        <taxon>Cupressales</taxon>
        <taxon>Taxaceae</taxon>
        <taxon>Taxus</taxon>
    </lineage>
</organism>
<keyword evidence="3" id="KW-0328">Glycosyltransferase</keyword>
<comment type="caution">
    <text evidence="6">The sequence shown here is derived from an EMBL/GenBank/DDBJ whole genome shotgun (WGS) entry which is preliminary data.</text>
</comment>
<evidence type="ECO:0000256" key="4">
    <source>
        <dbReference type="RuleBase" id="RU362057"/>
    </source>
</evidence>
<dbReference type="Gene3D" id="3.40.50.2000">
    <property type="entry name" value="Glycogen Phosphorylase B"/>
    <property type="match status" value="2"/>
</dbReference>
<keyword evidence="2 3" id="KW-0808">Transferase</keyword>
<dbReference type="GO" id="GO:0035251">
    <property type="term" value="F:UDP-glucosyltransferase activity"/>
    <property type="evidence" value="ECO:0007669"/>
    <property type="project" value="TreeGrafter"/>
</dbReference>
<evidence type="ECO:0000313" key="7">
    <source>
        <dbReference type="Proteomes" id="UP000824469"/>
    </source>
</evidence>
<dbReference type="OMA" id="WSVGPLF"/>
<evidence type="ECO:0000256" key="3">
    <source>
        <dbReference type="RuleBase" id="RU003718"/>
    </source>
</evidence>
<proteinExistence type="inferred from homology"/>
<gene>
    <name evidence="6" type="ORF">KI387_002430</name>
</gene>
<evidence type="ECO:0000256" key="1">
    <source>
        <dbReference type="ARBA" id="ARBA00009995"/>
    </source>
</evidence>
<dbReference type="AlphaFoldDB" id="A0AA38LR43"/>
<dbReference type="Pfam" id="PF26168">
    <property type="entry name" value="Glyco_transf_N"/>
    <property type="match status" value="1"/>
</dbReference>
<feature type="domain" description="Glycosyltransferase N-terminal" evidence="5">
    <location>
        <begin position="39"/>
        <end position="142"/>
    </location>
</feature>
<keyword evidence="7" id="KW-1185">Reference proteome</keyword>
<dbReference type="PANTHER" id="PTHR48047:SF8">
    <property type="entry name" value="FLAVONOL 3-O-GLUCOSYLTRANSFERASE UGT89B1"/>
    <property type="match status" value="1"/>
</dbReference>
<dbReference type="Pfam" id="PF00201">
    <property type="entry name" value="UDPGT"/>
    <property type="match status" value="1"/>
</dbReference>
<reference evidence="6 7" key="1">
    <citation type="journal article" date="2021" name="Nat. Plants">
        <title>The Taxus genome provides insights into paclitaxel biosynthesis.</title>
        <authorList>
            <person name="Xiong X."/>
            <person name="Gou J."/>
            <person name="Liao Q."/>
            <person name="Li Y."/>
            <person name="Zhou Q."/>
            <person name="Bi G."/>
            <person name="Li C."/>
            <person name="Du R."/>
            <person name="Wang X."/>
            <person name="Sun T."/>
            <person name="Guo L."/>
            <person name="Liang H."/>
            <person name="Lu P."/>
            <person name="Wu Y."/>
            <person name="Zhang Z."/>
            <person name="Ro D.K."/>
            <person name="Shang Y."/>
            <person name="Huang S."/>
            <person name="Yan J."/>
        </authorList>
    </citation>
    <scope>NUCLEOTIDE SEQUENCE [LARGE SCALE GENOMIC DNA]</scope>
    <source>
        <strain evidence="6">Ta-2019</strain>
    </source>
</reference>
<dbReference type="FunFam" id="3.40.50.2000:FF:000064">
    <property type="entry name" value="Glycosyltransferase"/>
    <property type="match status" value="1"/>
</dbReference>
<comment type="similarity">
    <text evidence="1 3">Belongs to the UDP-glycosyltransferase family.</text>
</comment>
<dbReference type="EC" id="2.4.1.-" evidence="4"/>
<sequence length="522" mass="57615">MRPAQNSKNIPFIVVGISIYMDREEKQSLGLELEMETKKVHVLVFPFPGHGHMIPLLDLAHILATRGLAVTVFTTTENQALLRPLLTTASSQGLHIQSLILPLPPTQGLPPHCENLAQLPLHLVPLFMYSFKHFADPLEQWILHQRSSDGFGPPLCIISDFFLGWTQDLAAKLGIRRVVFYPSGAFAVSVVSSLWKHMPHHGVESDDGEVCIPELPHPVTFPKSKISPLARMYKPSDPISEFIRHGFNLNVKSWGSIINTFDGLEALYIDHLQKLSGSPVWSVGPLLPPVVFQGTPNLERGNPNAIKESACLQWLDSRQRRSVLYICFGSIAVLSNRQIEDVAAGLEASEESFIWVIKDHPYSRISDDNVAHEYGGVLPPGFEERTKERGLVIRGWAPQLLILSHSSVGGFVTHCGWNSCLESIALGVPLIAWPMGADQYSDALLLVDYLKVGVRLCEGPAAMPSRDDLKRAVKKVTAAEAEESKRAEELSSAARMAVEAGGSSWKNLEALVTEIKKLTPIH</sequence>
<name>A0AA38LR43_TAXCH</name>
<protein>
    <recommendedName>
        <fullName evidence="4">Glycosyltransferase</fullName>
        <ecNumber evidence="4">2.4.1.-</ecNumber>
    </recommendedName>
</protein>
<dbReference type="SUPFAM" id="SSF53756">
    <property type="entry name" value="UDP-Glycosyltransferase/glycogen phosphorylase"/>
    <property type="match status" value="1"/>
</dbReference>
<evidence type="ECO:0000256" key="2">
    <source>
        <dbReference type="ARBA" id="ARBA00022679"/>
    </source>
</evidence>
<dbReference type="Proteomes" id="UP000824469">
    <property type="component" value="Unassembled WGS sequence"/>
</dbReference>
<evidence type="ECO:0000259" key="5">
    <source>
        <dbReference type="Pfam" id="PF26168"/>
    </source>
</evidence>
<dbReference type="PROSITE" id="PS00375">
    <property type="entry name" value="UDPGT"/>
    <property type="match status" value="1"/>
</dbReference>
<dbReference type="PANTHER" id="PTHR48047">
    <property type="entry name" value="GLYCOSYLTRANSFERASE"/>
    <property type="match status" value="1"/>
</dbReference>
<evidence type="ECO:0000313" key="6">
    <source>
        <dbReference type="EMBL" id="KAH9330322.1"/>
    </source>
</evidence>
<dbReference type="InterPro" id="IPR058980">
    <property type="entry name" value="Glyco_transf_N"/>
</dbReference>